<dbReference type="EMBL" id="CABFNB010000149">
    <property type="protein sequence ID" value="VTZ65308.1"/>
    <property type="molecule type" value="Genomic_DNA"/>
</dbReference>
<dbReference type="AlphaFoldDB" id="A0A508WRN2"/>
<organism evidence="1 3">
    <name type="scientific">Sinorhizobium medicae</name>
    <dbReference type="NCBI Taxonomy" id="110321"/>
    <lineage>
        <taxon>Bacteria</taxon>
        <taxon>Pseudomonadati</taxon>
        <taxon>Pseudomonadota</taxon>
        <taxon>Alphaproteobacteria</taxon>
        <taxon>Hyphomicrobiales</taxon>
        <taxon>Rhizobiaceae</taxon>
        <taxon>Sinorhizobium/Ensifer group</taxon>
        <taxon>Sinorhizobium</taxon>
    </lineage>
</organism>
<evidence type="ECO:0000313" key="1">
    <source>
        <dbReference type="EMBL" id="VTZ60140.1"/>
    </source>
</evidence>
<proteinExistence type="predicted"/>
<gene>
    <name evidence="1" type="ORF">EMEDMD4_1330018</name>
    <name evidence="2" type="ORF">EMEDMD4_790332</name>
</gene>
<dbReference type="Proteomes" id="UP000507954">
    <property type="component" value="Unassembled WGS sequence"/>
</dbReference>
<sequence length="229" mass="26047">MGCLWPVHDCRLRCCPGAFLWRLGPSNGGAFSRSRCIQTAASDPTFGCTGRRRGASLSSLFSAGSTRQRLARQIADHAGRSGIPGTHLPLAFTFENGVPAVPYPRQKIRYRHHGRQEDLPAKLDFHTIGWVQLKLVCGKSHPLANSVGDWKHLKRHQQIMFAVRTEGMERHRLRVAAEVWWFANHWSFCRFYCRTMARTRWRWSWFGTKTPTGPAATCCGNASQRRRSI</sequence>
<reference evidence="1 3" key="1">
    <citation type="submission" date="2019-06" db="EMBL/GenBank/DDBJ databases">
        <authorList>
            <person name="Le Quere A."/>
            <person name="Colella S."/>
        </authorList>
    </citation>
    <scope>NUCLEOTIDE SEQUENCE [LARGE SCALE GENOMIC DNA]</scope>
    <source>
        <strain evidence="1">EmedicaeMD41</strain>
    </source>
</reference>
<protein>
    <submittedName>
        <fullName evidence="1">Uncharacterized protein</fullName>
    </submittedName>
</protein>
<dbReference type="Gene3D" id="3.40.190.290">
    <property type="match status" value="1"/>
</dbReference>
<evidence type="ECO:0000313" key="2">
    <source>
        <dbReference type="EMBL" id="VTZ65308.1"/>
    </source>
</evidence>
<name>A0A508WRN2_9HYPH</name>
<dbReference type="EMBL" id="CABFNB010000039">
    <property type="protein sequence ID" value="VTZ60140.1"/>
    <property type="molecule type" value="Genomic_DNA"/>
</dbReference>
<evidence type="ECO:0000313" key="3">
    <source>
        <dbReference type="Proteomes" id="UP000507954"/>
    </source>
</evidence>
<accession>A0A508WRN2</accession>